<dbReference type="EMBL" id="CP027806">
    <property type="protein sequence ID" value="AXJ02457.1"/>
    <property type="molecule type" value="Genomic_DNA"/>
</dbReference>
<proteinExistence type="predicted"/>
<sequence length="77" mass="8585">MGCGQFFFGGNSLRITAEVLVKNPKPTACPVLFGVGARDNFRHQSSDKFWFTGHISQSVFALTCLRQLHFRANHSAK</sequence>
<accession>A0A345UPQ5</accession>
<evidence type="ECO:0000313" key="2">
    <source>
        <dbReference type="Proteomes" id="UP000254808"/>
    </source>
</evidence>
<keyword evidence="2" id="KW-1185">Reference proteome</keyword>
<organism evidence="1 2">
    <name type="scientific">Cyclonatronum proteinivorum</name>
    <dbReference type="NCBI Taxonomy" id="1457365"/>
    <lineage>
        <taxon>Bacteria</taxon>
        <taxon>Pseudomonadati</taxon>
        <taxon>Balneolota</taxon>
        <taxon>Balneolia</taxon>
        <taxon>Balneolales</taxon>
        <taxon>Cyclonatronaceae</taxon>
        <taxon>Cyclonatronum</taxon>
    </lineage>
</organism>
<dbReference type="KEGG" id="cprv:CYPRO_3224"/>
<dbReference type="Proteomes" id="UP000254808">
    <property type="component" value="Chromosome"/>
</dbReference>
<evidence type="ECO:0000313" key="1">
    <source>
        <dbReference type="EMBL" id="AXJ02457.1"/>
    </source>
</evidence>
<dbReference type="AlphaFoldDB" id="A0A345UPQ5"/>
<reference evidence="1 2" key="1">
    <citation type="submission" date="2018-03" db="EMBL/GenBank/DDBJ databases">
        <title>Phenotypic and genomic properties of Cyclonatronum proteinivorum gen. nov., sp. nov., a haloalkaliphilic bacteroidete from soda lakes possessing Na+-translocating rhodopsin.</title>
        <authorList>
            <person name="Toshchakov S.V."/>
            <person name="Korzhenkov A."/>
            <person name="Samarov N.I."/>
            <person name="Kublanov I.V."/>
            <person name="Muntyan M.S."/>
            <person name="Sorokin D.Y."/>
        </authorList>
    </citation>
    <scope>NUCLEOTIDE SEQUENCE [LARGE SCALE GENOMIC DNA]</scope>
    <source>
        <strain evidence="1 2">Omega</strain>
    </source>
</reference>
<gene>
    <name evidence="1" type="ORF">CYPRO_3224</name>
</gene>
<name>A0A345UPQ5_9BACT</name>
<protein>
    <submittedName>
        <fullName evidence="1">Uncharacterized protein</fullName>
    </submittedName>
</protein>